<organism evidence="2 3">
    <name type="scientific">Romeriopsis navalis LEGE 11480</name>
    <dbReference type="NCBI Taxonomy" id="2777977"/>
    <lineage>
        <taxon>Bacteria</taxon>
        <taxon>Bacillati</taxon>
        <taxon>Cyanobacteriota</taxon>
        <taxon>Cyanophyceae</taxon>
        <taxon>Leptolyngbyales</taxon>
        <taxon>Leptolyngbyaceae</taxon>
        <taxon>Romeriopsis</taxon>
        <taxon>Romeriopsis navalis</taxon>
    </lineage>
</organism>
<dbReference type="AlphaFoldDB" id="A0A928VVS5"/>
<dbReference type="EMBL" id="JADEXQ010000153">
    <property type="protein sequence ID" value="MBE9033119.1"/>
    <property type="molecule type" value="Genomic_DNA"/>
</dbReference>
<dbReference type="RefSeq" id="WP_264327930.1">
    <property type="nucleotide sequence ID" value="NZ_JADEXQ010000153.1"/>
</dbReference>
<evidence type="ECO:0000256" key="1">
    <source>
        <dbReference type="SAM" id="Coils"/>
    </source>
</evidence>
<reference evidence="2" key="1">
    <citation type="submission" date="2020-10" db="EMBL/GenBank/DDBJ databases">
        <authorList>
            <person name="Castelo-Branco R."/>
            <person name="Eusebio N."/>
            <person name="Adriana R."/>
            <person name="Vieira A."/>
            <person name="Brugerolle De Fraissinette N."/>
            <person name="Rezende De Castro R."/>
            <person name="Schneider M.P."/>
            <person name="Vasconcelos V."/>
            <person name="Leao P.N."/>
        </authorList>
    </citation>
    <scope>NUCLEOTIDE SEQUENCE</scope>
    <source>
        <strain evidence="2">LEGE 11480</strain>
    </source>
</reference>
<feature type="coiled-coil region" evidence="1">
    <location>
        <begin position="122"/>
        <end position="149"/>
    </location>
</feature>
<comment type="caution">
    <text evidence="2">The sequence shown here is derived from an EMBL/GenBank/DDBJ whole genome shotgun (WGS) entry which is preliminary data.</text>
</comment>
<sequence>MTYLFALPVVCLTVMLVAALNQLRKQQSKYKLLQQKWEETSQAIAKSHAEYSDLLTINHHQSQQMTALGQQVEQLQAVDVQRLQALDVAQQKSKDLYESIETAIAERTQSLELELQTVAAAHQRSAAVIQSLQEENQRLLEQMGMAQSRQPSQSIVQSSAITLEAQEKDFYQQERKRVVINVLTKELQGMPQGTRRQHIVADIVASNPVESERDEIARKIRSIFHDYQRMNAKIERTLESVGFKLIPGNNHYKMKFGGDDRYVFSFSKTPSDGRAGKNNASTICRKFL</sequence>
<name>A0A928VVS5_9CYAN</name>
<accession>A0A928VVS5</accession>
<gene>
    <name evidence="2" type="ORF">IQ266_25610</name>
</gene>
<keyword evidence="1" id="KW-0175">Coiled coil</keyword>
<evidence type="ECO:0000313" key="2">
    <source>
        <dbReference type="EMBL" id="MBE9033119.1"/>
    </source>
</evidence>
<protein>
    <submittedName>
        <fullName evidence="2">Uncharacterized protein</fullName>
    </submittedName>
</protein>
<dbReference type="Proteomes" id="UP000625316">
    <property type="component" value="Unassembled WGS sequence"/>
</dbReference>
<proteinExistence type="predicted"/>
<evidence type="ECO:0000313" key="3">
    <source>
        <dbReference type="Proteomes" id="UP000625316"/>
    </source>
</evidence>
<keyword evidence="3" id="KW-1185">Reference proteome</keyword>